<accession>A0A7M7GHJ7</accession>
<dbReference type="AlphaFoldDB" id="A0A7M7GHJ7"/>
<dbReference type="EnsemblMetazoa" id="XM_003426288">
    <property type="protein sequence ID" value="XP_003426336"/>
    <property type="gene ID" value="LOC100679289"/>
</dbReference>
<dbReference type="KEGG" id="nvi:100679289"/>
<keyword evidence="1" id="KW-0812">Transmembrane</keyword>
<dbReference type="Pfam" id="PF16020">
    <property type="entry name" value="Deltameth_res"/>
    <property type="match status" value="1"/>
</dbReference>
<evidence type="ECO:0000259" key="2">
    <source>
        <dbReference type="Pfam" id="PF16020"/>
    </source>
</evidence>
<feature type="transmembrane region" description="Helical" evidence="1">
    <location>
        <begin position="70"/>
        <end position="86"/>
    </location>
</feature>
<feature type="domain" description="Deltamethrin resistance protein prag01" evidence="2">
    <location>
        <begin position="51"/>
        <end position="91"/>
    </location>
</feature>
<gene>
    <name evidence="3" type="primary">100679289</name>
</gene>
<proteinExistence type="predicted"/>
<keyword evidence="1" id="KW-0472">Membrane</keyword>
<evidence type="ECO:0000313" key="4">
    <source>
        <dbReference type="Proteomes" id="UP000002358"/>
    </source>
</evidence>
<reference evidence="3" key="1">
    <citation type="submission" date="2021-01" db="UniProtKB">
        <authorList>
            <consortium name="EnsemblMetazoa"/>
        </authorList>
    </citation>
    <scope>IDENTIFICATION</scope>
</reference>
<evidence type="ECO:0000256" key="1">
    <source>
        <dbReference type="SAM" id="Phobius"/>
    </source>
</evidence>
<name>A0A7M7GHJ7_NASVI</name>
<keyword evidence="1" id="KW-1133">Transmembrane helix</keyword>
<sequence length="101" mass="11422">MTWKTRGISLFRQGIGGRVLKSLSIRQKCETKAQQGVTDCCPAKSLMDETTHPEGSWSKNYNRWDAHNNQMLFIGLTTFIVTAIVLKRTEVAKGYPDVTLF</sequence>
<dbReference type="InterPro" id="IPR031973">
    <property type="entry name" value="Deltameth_res_prag01"/>
</dbReference>
<dbReference type="InParanoid" id="A0A7M7GHJ7"/>
<organism evidence="3 4">
    <name type="scientific">Nasonia vitripennis</name>
    <name type="common">Parasitic wasp</name>
    <dbReference type="NCBI Taxonomy" id="7425"/>
    <lineage>
        <taxon>Eukaryota</taxon>
        <taxon>Metazoa</taxon>
        <taxon>Ecdysozoa</taxon>
        <taxon>Arthropoda</taxon>
        <taxon>Hexapoda</taxon>
        <taxon>Insecta</taxon>
        <taxon>Pterygota</taxon>
        <taxon>Neoptera</taxon>
        <taxon>Endopterygota</taxon>
        <taxon>Hymenoptera</taxon>
        <taxon>Apocrita</taxon>
        <taxon>Proctotrupomorpha</taxon>
        <taxon>Chalcidoidea</taxon>
        <taxon>Pteromalidae</taxon>
        <taxon>Pteromalinae</taxon>
        <taxon>Nasonia</taxon>
    </lineage>
</organism>
<keyword evidence="4" id="KW-1185">Reference proteome</keyword>
<evidence type="ECO:0000313" key="3">
    <source>
        <dbReference type="EnsemblMetazoa" id="XP_003426336"/>
    </source>
</evidence>
<protein>
    <recommendedName>
        <fullName evidence="2">Deltamethrin resistance protein prag01 domain-containing protein</fullName>
    </recommendedName>
</protein>
<dbReference type="Proteomes" id="UP000002358">
    <property type="component" value="Chromosome 3"/>
</dbReference>